<evidence type="ECO:0000313" key="5">
    <source>
        <dbReference type="WBParaSite" id="SPAL_0001481650.1"/>
    </source>
</evidence>
<keyword evidence="1" id="KW-1015">Disulfide bond</keyword>
<dbReference type="AlphaFoldDB" id="A0A0N5CA93"/>
<dbReference type="SUPFAM" id="SSF47862">
    <property type="entry name" value="Saposin"/>
    <property type="match status" value="1"/>
</dbReference>
<dbReference type="PROSITE" id="PS50015">
    <property type="entry name" value="SAP_B"/>
    <property type="match status" value="1"/>
</dbReference>
<dbReference type="Proteomes" id="UP000046392">
    <property type="component" value="Unplaced"/>
</dbReference>
<organism evidence="4 5">
    <name type="scientific">Strongyloides papillosus</name>
    <name type="common">Intestinal threadworm</name>
    <dbReference type="NCBI Taxonomy" id="174720"/>
    <lineage>
        <taxon>Eukaryota</taxon>
        <taxon>Metazoa</taxon>
        <taxon>Ecdysozoa</taxon>
        <taxon>Nematoda</taxon>
        <taxon>Chromadorea</taxon>
        <taxon>Rhabditida</taxon>
        <taxon>Tylenchina</taxon>
        <taxon>Panagrolaimomorpha</taxon>
        <taxon>Strongyloidoidea</taxon>
        <taxon>Strongyloididae</taxon>
        <taxon>Strongyloides</taxon>
    </lineage>
</organism>
<reference evidence="5" key="1">
    <citation type="submission" date="2017-02" db="UniProtKB">
        <authorList>
            <consortium name="WormBaseParasite"/>
        </authorList>
    </citation>
    <scope>IDENTIFICATION</scope>
</reference>
<evidence type="ECO:0000256" key="2">
    <source>
        <dbReference type="SAM" id="SignalP"/>
    </source>
</evidence>
<dbReference type="Gene3D" id="1.10.225.10">
    <property type="entry name" value="Saposin-like"/>
    <property type="match status" value="1"/>
</dbReference>
<evidence type="ECO:0000256" key="1">
    <source>
        <dbReference type="ARBA" id="ARBA00023157"/>
    </source>
</evidence>
<dbReference type="WBParaSite" id="SPAL_0001481650.1">
    <property type="protein sequence ID" value="SPAL_0001481650.1"/>
    <property type="gene ID" value="SPAL_0001481650"/>
</dbReference>
<feature type="domain" description="Saposin B-type" evidence="3">
    <location>
        <begin position="19"/>
        <end position="98"/>
    </location>
</feature>
<keyword evidence="4" id="KW-1185">Reference proteome</keyword>
<dbReference type="InterPro" id="IPR008139">
    <property type="entry name" value="SaposinB_dom"/>
</dbReference>
<protein>
    <submittedName>
        <fullName evidence="5">Saposin B-type domain-containing protein</fullName>
    </submittedName>
</protein>
<evidence type="ECO:0000313" key="4">
    <source>
        <dbReference type="Proteomes" id="UP000046392"/>
    </source>
</evidence>
<feature type="signal peptide" evidence="2">
    <location>
        <begin position="1"/>
        <end position="22"/>
    </location>
</feature>
<sequence>MKFLVIFLLILKILLTFEESIACNTCISVVDEIAKKLLDLDKAKIINELSNICDRTTFGNQALDSACKDYVVREINIIAQKIKKLEDSQMVCSKLHFC</sequence>
<feature type="chain" id="PRO_5005895711" evidence="2">
    <location>
        <begin position="23"/>
        <end position="98"/>
    </location>
</feature>
<keyword evidence="2" id="KW-0732">Signal</keyword>
<dbReference type="InterPro" id="IPR011001">
    <property type="entry name" value="Saposin-like"/>
</dbReference>
<accession>A0A0N5CA93</accession>
<proteinExistence type="predicted"/>
<dbReference type="SMART" id="SM00741">
    <property type="entry name" value="SapB"/>
    <property type="match status" value="1"/>
</dbReference>
<name>A0A0N5CA93_STREA</name>
<evidence type="ECO:0000259" key="3">
    <source>
        <dbReference type="PROSITE" id="PS50015"/>
    </source>
</evidence>